<dbReference type="RefSeq" id="WP_002685885.1">
    <property type="nucleotide sequence ID" value="NZ_CM001795.1"/>
</dbReference>
<name>A0A0E2E3N0_TREDN</name>
<feature type="region of interest" description="Disordered" evidence="1">
    <location>
        <begin position="720"/>
        <end position="739"/>
    </location>
</feature>
<dbReference type="InterPro" id="IPR032639">
    <property type="entry name" value="Tex_YqgF"/>
</dbReference>
<dbReference type="Gene3D" id="1.10.10.650">
    <property type="entry name" value="RuvA domain 2-like"/>
    <property type="match status" value="1"/>
</dbReference>
<dbReference type="SMART" id="SM00316">
    <property type="entry name" value="S1"/>
    <property type="match status" value="1"/>
</dbReference>
<dbReference type="EMBL" id="AGDV01000021">
    <property type="protein sequence ID" value="EMB30696.1"/>
    <property type="molecule type" value="Genomic_DNA"/>
</dbReference>
<comment type="caution">
    <text evidence="3">The sequence shown here is derived from an EMBL/GenBank/DDBJ whole genome shotgun (WGS) entry which is preliminary data.</text>
</comment>
<dbReference type="Pfam" id="PF00575">
    <property type="entry name" value="S1"/>
    <property type="match status" value="1"/>
</dbReference>
<feature type="compositionally biased region" description="Basic and acidic residues" evidence="1">
    <location>
        <begin position="720"/>
        <end position="731"/>
    </location>
</feature>
<dbReference type="InterPro" id="IPR010994">
    <property type="entry name" value="RuvA_2-like"/>
</dbReference>
<feature type="compositionally biased region" description="Basic and acidic residues" evidence="1">
    <location>
        <begin position="774"/>
        <end position="811"/>
    </location>
</feature>
<dbReference type="Gene3D" id="1.10.150.310">
    <property type="entry name" value="Tex RuvX-like domain-like"/>
    <property type="match status" value="1"/>
</dbReference>
<dbReference type="GO" id="GO:0006139">
    <property type="term" value="P:nucleobase-containing compound metabolic process"/>
    <property type="evidence" value="ECO:0007669"/>
    <property type="project" value="InterPro"/>
</dbReference>
<dbReference type="InterPro" id="IPR018974">
    <property type="entry name" value="Tex-like_N"/>
</dbReference>
<evidence type="ECO:0000313" key="3">
    <source>
        <dbReference type="EMBL" id="EMB30696.1"/>
    </source>
</evidence>
<dbReference type="SUPFAM" id="SSF158832">
    <property type="entry name" value="Tex N-terminal region-like"/>
    <property type="match status" value="1"/>
</dbReference>
<dbReference type="InterPro" id="IPR055179">
    <property type="entry name" value="Tex-like_central_region"/>
</dbReference>
<evidence type="ECO:0000256" key="1">
    <source>
        <dbReference type="SAM" id="MobiDB-lite"/>
    </source>
</evidence>
<dbReference type="InterPro" id="IPR044146">
    <property type="entry name" value="S1_Tex"/>
</dbReference>
<dbReference type="GO" id="GO:0005737">
    <property type="term" value="C:cytoplasm"/>
    <property type="evidence" value="ECO:0007669"/>
    <property type="project" value="UniProtKB-ARBA"/>
</dbReference>
<dbReference type="FunFam" id="1.10.10.650:FF:000001">
    <property type="entry name" value="S1 RNA-binding domain 1"/>
    <property type="match status" value="1"/>
</dbReference>
<dbReference type="InterPro" id="IPR012340">
    <property type="entry name" value="NA-bd_OB-fold"/>
</dbReference>
<dbReference type="SUPFAM" id="SSF47781">
    <property type="entry name" value="RuvA domain 2-like"/>
    <property type="match status" value="2"/>
</dbReference>
<dbReference type="Pfam" id="PF12836">
    <property type="entry name" value="HHH_3"/>
    <property type="match status" value="1"/>
</dbReference>
<dbReference type="InterPro" id="IPR041692">
    <property type="entry name" value="HHH_9"/>
</dbReference>
<dbReference type="GO" id="GO:0003735">
    <property type="term" value="F:structural constituent of ribosome"/>
    <property type="evidence" value="ECO:0007669"/>
    <property type="project" value="TreeGrafter"/>
</dbReference>
<dbReference type="Pfam" id="PF17674">
    <property type="entry name" value="HHH_9"/>
    <property type="match status" value="1"/>
</dbReference>
<sequence length="824" mass="91132">MVYTHSIMEFTNEFIEGLSVNEADIMKKIAEELNIKVAQVSAVISLVNEGCTIPFISRYRKEMHGSLDEVQVRDSDRLFKSYTNLETRRLEIVRGIFAAGKLTDSLYENIMKAGTLTELEDIWLPFKKKKKTRGMLAVERGLQALADLMKELEAAPLEEKAKEFIVTDAETEELNVPTAEDALQGAADIIAEEISQDTENRKAVHDYFIKTGKFEVKGLGDEEAAKTSVYQMYWDYSENLNEIKPHRVLAINRGEREGVLEVKIDVSIEDAISLLQNKYTLNNDYHKEAIADGLVRLLAPAVLREIRSDLTDTADEHGINIFSENLKHLLMTQPIKGTRVLGVDPGIRTGTKCAALDETGKYLGSFVIYQHKAEEAKFLVLEAVKKYNVQLIAVGNGTGSHEVQEIVSAVIKESCPDVLFTVVDEDGASVYSAGDVAREEFPDLDLTIRGAISIGRRLQDPLAELVKIDPKSIGVGLYQHDLNQKKLSEELDAVVGSVVNNVGVNLNTASASLLKYVSGVSSSLAKKIVARREAEGIFTDREQLKKVSGMGPKSFEQCAGFLKIPESSNPLDNSWVHPENYETGKIIYDVIHKNEEVSGELRSEIKTKYNIGDQTINDIIEELKKPNRDPREDCPKPIMQQGVLQFEDLKVGMTVKGKIKNVVDFGAFVDLGIKETALLHISEMSDSFISDPLEAVKVGDIVECKIISLDEDRRRISLSRKTGEGGADGKARGASRLTAKQKAEVKKLVVKTKDGKTLTVKTAAGSPTVQGGKELSERGERSPAARGERSPAHRGDRKVGEPRSRKDDDGTKYNPFAILLQGKK</sequence>
<dbReference type="InterPro" id="IPR023319">
    <property type="entry name" value="Tex-like_HTH_dom_sf"/>
</dbReference>
<dbReference type="FunFam" id="3.30.420.140:FF:000001">
    <property type="entry name" value="RNA-binding transcriptional accessory protein"/>
    <property type="match status" value="1"/>
</dbReference>
<accession>A0A0E2E3N0</accession>
<organism evidence="3">
    <name type="scientific">Treponema denticola H-22</name>
    <dbReference type="NCBI Taxonomy" id="999432"/>
    <lineage>
        <taxon>Bacteria</taxon>
        <taxon>Pseudomonadati</taxon>
        <taxon>Spirochaetota</taxon>
        <taxon>Spirochaetia</taxon>
        <taxon>Spirochaetales</taxon>
        <taxon>Treponemataceae</taxon>
        <taxon>Treponema</taxon>
    </lineage>
</organism>
<dbReference type="PANTHER" id="PTHR10724">
    <property type="entry name" value="30S RIBOSOMAL PROTEIN S1"/>
    <property type="match status" value="1"/>
</dbReference>
<feature type="region of interest" description="Disordered" evidence="1">
    <location>
        <begin position="759"/>
        <end position="824"/>
    </location>
</feature>
<gene>
    <name evidence="3" type="ORF">HMPREF9726_02381</name>
</gene>
<dbReference type="Pfam" id="PF09371">
    <property type="entry name" value="Tex_N"/>
    <property type="match status" value="1"/>
</dbReference>
<dbReference type="InterPro" id="IPR012337">
    <property type="entry name" value="RNaseH-like_sf"/>
</dbReference>
<dbReference type="SMART" id="SM00732">
    <property type="entry name" value="YqgFc"/>
    <property type="match status" value="1"/>
</dbReference>
<dbReference type="Pfam" id="PF16921">
    <property type="entry name" value="Tex_YqgF"/>
    <property type="match status" value="1"/>
</dbReference>
<dbReference type="HOGENOM" id="CLU_009833_0_2_12"/>
<dbReference type="InterPro" id="IPR037027">
    <property type="entry name" value="YqgF/RNaseH-like_dom_sf"/>
</dbReference>
<dbReference type="Gene3D" id="1.10.3500.10">
    <property type="entry name" value="Tex N-terminal region-like"/>
    <property type="match status" value="1"/>
</dbReference>
<proteinExistence type="predicted"/>
<dbReference type="PANTHER" id="PTHR10724:SF10">
    <property type="entry name" value="S1 RNA-BINDING DOMAIN-CONTAINING PROTEIN 1"/>
    <property type="match status" value="1"/>
</dbReference>
<dbReference type="InterPro" id="IPR050437">
    <property type="entry name" value="Ribos_protein_bS1-like"/>
</dbReference>
<dbReference type="InterPro" id="IPR023323">
    <property type="entry name" value="Tex-like_dom_sf"/>
</dbReference>
<dbReference type="GO" id="GO:0006412">
    <property type="term" value="P:translation"/>
    <property type="evidence" value="ECO:0007669"/>
    <property type="project" value="TreeGrafter"/>
</dbReference>
<dbReference type="SUPFAM" id="SSF50249">
    <property type="entry name" value="Nucleic acid-binding proteins"/>
    <property type="match status" value="1"/>
</dbReference>
<dbReference type="Pfam" id="PF22706">
    <property type="entry name" value="Tex_central_region"/>
    <property type="match status" value="1"/>
</dbReference>
<dbReference type="InterPro" id="IPR006641">
    <property type="entry name" value="YqgF/RNaseH-like_dom"/>
</dbReference>
<reference evidence="3" key="1">
    <citation type="submission" date="2012-01" db="EMBL/GenBank/DDBJ databases">
        <title>The Genome Sequence of Treponema denticola H-22.</title>
        <authorList>
            <consortium name="The Broad Institute Genome Sequencing Platform"/>
            <person name="Earl A."/>
            <person name="Ward D."/>
            <person name="Feldgarden M."/>
            <person name="Gevers D."/>
            <person name="Blanton J.M."/>
            <person name="Fenno C.J."/>
            <person name="Baranova O.V."/>
            <person name="Mathney J."/>
            <person name="Dewhirst F.E."/>
            <person name="Izard J."/>
            <person name="Young S.K."/>
            <person name="Zeng Q."/>
            <person name="Gargeya S."/>
            <person name="Fitzgerald M."/>
            <person name="Haas B."/>
            <person name="Abouelleil A."/>
            <person name="Alvarado L."/>
            <person name="Arachchi H.M."/>
            <person name="Berlin A."/>
            <person name="Chapman S.B."/>
            <person name="Gearin G."/>
            <person name="Goldberg J."/>
            <person name="Griggs A."/>
            <person name="Gujja S."/>
            <person name="Hansen M."/>
            <person name="Heiman D."/>
            <person name="Howarth C."/>
            <person name="Larimer J."/>
            <person name="Lui A."/>
            <person name="MacDonald P.J.P."/>
            <person name="McCowen C."/>
            <person name="Montmayeur A."/>
            <person name="Murphy C."/>
            <person name="Neiman D."/>
            <person name="Pearson M."/>
            <person name="Priest M."/>
            <person name="Roberts A."/>
            <person name="Saif S."/>
            <person name="Shea T."/>
            <person name="Sisk P."/>
            <person name="Stolte C."/>
            <person name="Sykes S."/>
            <person name="Wortman J."/>
            <person name="Nusbaum C."/>
            <person name="Birren B."/>
        </authorList>
    </citation>
    <scope>NUCLEOTIDE SEQUENCE [LARGE SCALE GENOMIC DNA]</scope>
    <source>
        <strain evidence="3">H-22</strain>
    </source>
</reference>
<dbReference type="CDD" id="cd05685">
    <property type="entry name" value="S1_Tex"/>
    <property type="match status" value="1"/>
</dbReference>
<dbReference type="AlphaFoldDB" id="A0A0E2E3N0"/>
<dbReference type="PATRIC" id="fig|999432.5.peg.2476"/>
<dbReference type="Proteomes" id="UP000011705">
    <property type="component" value="Chromosome"/>
</dbReference>
<dbReference type="PROSITE" id="PS50126">
    <property type="entry name" value="S1"/>
    <property type="match status" value="1"/>
</dbReference>
<evidence type="ECO:0000259" key="2">
    <source>
        <dbReference type="PROSITE" id="PS50126"/>
    </source>
</evidence>
<dbReference type="Gene3D" id="2.40.50.140">
    <property type="entry name" value="Nucleic acid-binding proteins"/>
    <property type="match status" value="1"/>
</dbReference>
<dbReference type="SUPFAM" id="SSF53098">
    <property type="entry name" value="Ribonuclease H-like"/>
    <property type="match status" value="1"/>
</dbReference>
<dbReference type="FunFam" id="2.40.50.140:FF:000051">
    <property type="entry name" value="RNA-binding transcriptional accessory protein"/>
    <property type="match status" value="1"/>
</dbReference>
<dbReference type="Gene3D" id="3.30.420.140">
    <property type="entry name" value="YqgF/RNase H-like domain"/>
    <property type="match status" value="1"/>
</dbReference>
<dbReference type="InterPro" id="IPR003029">
    <property type="entry name" value="S1_domain"/>
</dbReference>
<protein>
    <submittedName>
        <fullName evidence="3">Competence protein ComEA helix-hairpin-helix repeat region</fullName>
    </submittedName>
</protein>
<dbReference type="GO" id="GO:0003729">
    <property type="term" value="F:mRNA binding"/>
    <property type="evidence" value="ECO:0007669"/>
    <property type="project" value="TreeGrafter"/>
</dbReference>
<feature type="domain" description="S1 motif" evidence="2">
    <location>
        <begin position="652"/>
        <end position="721"/>
    </location>
</feature>